<name>A0A8S5LIJ2_9CAUD</name>
<dbReference type="EMBL" id="BK015854">
    <property type="protein sequence ID" value="DAD69705.1"/>
    <property type="molecule type" value="Genomic_DNA"/>
</dbReference>
<proteinExistence type="predicted"/>
<accession>A0A8S5LIJ2</accession>
<reference evidence="1" key="1">
    <citation type="journal article" date="2021" name="Proc. Natl. Acad. Sci. U.S.A.">
        <title>A Catalog of Tens of Thousands of Viruses from Human Metagenomes Reveals Hidden Associations with Chronic Diseases.</title>
        <authorList>
            <person name="Tisza M.J."/>
            <person name="Buck C.B."/>
        </authorList>
    </citation>
    <scope>NUCLEOTIDE SEQUENCE</scope>
    <source>
        <strain evidence="1">CtFCq8</strain>
    </source>
</reference>
<evidence type="ECO:0000313" key="1">
    <source>
        <dbReference type="EMBL" id="DAD69705.1"/>
    </source>
</evidence>
<organism evidence="1">
    <name type="scientific">Myoviridae sp. ctFCq8</name>
    <dbReference type="NCBI Taxonomy" id="2827605"/>
    <lineage>
        <taxon>Viruses</taxon>
        <taxon>Duplodnaviria</taxon>
        <taxon>Heunggongvirae</taxon>
        <taxon>Uroviricota</taxon>
        <taxon>Caudoviricetes</taxon>
    </lineage>
</organism>
<sequence length="364" mass="40154">MDIANYKTTVNRAGQVGHYPLSTDTLDFIQEQIKLLQKLSGMAGYQHPWVIRSPNSSSDGILLYNDELLPIEPISIPLTKGTTYNLCLRERKQEVQTLEDTYRDARLYRTAYIAAKGTDGAIGSVEATTSSSVHTPGTFTLAQLATSVTSVENLEVSTEPGKAMLTTTDIDTSWLGRKRLYLATSRWAGDFISSYELDGAFLTTQLLEGTNKSFIQELETKDGVRYRRKYKHPYEEEEINDEETGGTNDSRWKCLPNQIIGSCILDIDPEGKSVQISHARGILSRPKVSVASPSSISIHPGGELEMNDPRHSRVECRPLHNQGGSLSPVPVGASYVQTGGVINISFDRTKVSGYLHLLLTIVSL</sequence>
<protein>
    <submittedName>
        <fullName evidence="1">Uncharacterized protein</fullName>
    </submittedName>
</protein>